<accession>A0ABN3VAD9</accession>
<feature type="transmembrane region" description="Helical" evidence="1">
    <location>
        <begin position="130"/>
        <end position="150"/>
    </location>
</feature>
<keyword evidence="3" id="KW-1185">Reference proteome</keyword>
<keyword evidence="1" id="KW-0812">Transmembrane</keyword>
<feature type="transmembrane region" description="Helical" evidence="1">
    <location>
        <begin position="96"/>
        <end position="118"/>
    </location>
</feature>
<feature type="transmembrane region" description="Helical" evidence="1">
    <location>
        <begin position="56"/>
        <end position="76"/>
    </location>
</feature>
<name>A0ABN3VAD9_9PSEU</name>
<feature type="transmembrane region" description="Helical" evidence="1">
    <location>
        <begin position="201"/>
        <end position="223"/>
    </location>
</feature>
<protein>
    <submittedName>
        <fullName evidence="2">Uncharacterized protein</fullName>
    </submittedName>
</protein>
<evidence type="ECO:0000256" key="1">
    <source>
        <dbReference type="SAM" id="Phobius"/>
    </source>
</evidence>
<evidence type="ECO:0000313" key="3">
    <source>
        <dbReference type="Proteomes" id="UP001500979"/>
    </source>
</evidence>
<sequence length="309" mass="32864">MAVSLVISVVGLFADQRLVTGELAWHKPLKFAISNGLYGITLAWMLSLFPRWKRTLWWMGTFIAGALLLETVLITYQAARGTKSHFNLSSPLDANILLAMGVGSVVLWGVTLVIGFLLMRQRLIDRPLAWTIRIGVLLAVAGMTYGFVMVTPTPDQAAVMEATGHSPYIGAHSVGVPDGQSALPVTGWNEVGGDLRVPHFVGIHALQVLPLLAIALQAMAARYALLREQSTRTRLVVAVSLGYAGVLAVVSWQAFRGQALFALDGSTVSAVGVVVVATLIAVLAILGKAKGGAEQDRSDDEDKAPSVTA</sequence>
<dbReference type="Proteomes" id="UP001500979">
    <property type="component" value="Unassembled WGS sequence"/>
</dbReference>
<organism evidence="2 3">
    <name type="scientific">Saccharopolyspora taberi</name>
    <dbReference type="NCBI Taxonomy" id="60895"/>
    <lineage>
        <taxon>Bacteria</taxon>
        <taxon>Bacillati</taxon>
        <taxon>Actinomycetota</taxon>
        <taxon>Actinomycetes</taxon>
        <taxon>Pseudonocardiales</taxon>
        <taxon>Pseudonocardiaceae</taxon>
        <taxon>Saccharopolyspora</taxon>
    </lineage>
</organism>
<evidence type="ECO:0000313" key="2">
    <source>
        <dbReference type="EMBL" id="GAA2786309.1"/>
    </source>
</evidence>
<feature type="transmembrane region" description="Helical" evidence="1">
    <location>
        <begin position="31"/>
        <end position="49"/>
    </location>
</feature>
<comment type="caution">
    <text evidence="2">The sequence shown here is derived from an EMBL/GenBank/DDBJ whole genome shotgun (WGS) entry which is preliminary data.</text>
</comment>
<dbReference type="EMBL" id="BAAAUX010000011">
    <property type="protein sequence ID" value="GAA2786309.1"/>
    <property type="molecule type" value="Genomic_DNA"/>
</dbReference>
<feature type="transmembrane region" description="Helical" evidence="1">
    <location>
        <begin position="267"/>
        <end position="287"/>
    </location>
</feature>
<proteinExistence type="predicted"/>
<dbReference type="RefSeq" id="WP_344679346.1">
    <property type="nucleotide sequence ID" value="NZ_BAAAUX010000011.1"/>
</dbReference>
<feature type="transmembrane region" description="Helical" evidence="1">
    <location>
        <begin position="235"/>
        <end position="255"/>
    </location>
</feature>
<keyword evidence="1" id="KW-1133">Transmembrane helix</keyword>
<gene>
    <name evidence="2" type="ORF">GCM10010470_20720</name>
</gene>
<keyword evidence="1" id="KW-0472">Membrane</keyword>
<reference evidence="2 3" key="1">
    <citation type="journal article" date="2019" name="Int. J. Syst. Evol. Microbiol.">
        <title>The Global Catalogue of Microorganisms (GCM) 10K type strain sequencing project: providing services to taxonomists for standard genome sequencing and annotation.</title>
        <authorList>
            <consortium name="The Broad Institute Genomics Platform"/>
            <consortium name="The Broad Institute Genome Sequencing Center for Infectious Disease"/>
            <person name="Wu L."/>
            <person name="Ma J."/>
        </authorList>
    </citation>
    <scope>NUCLEOTIDE SEQUENCE [LARGE SCALE GENOMIC DNA]</scope>
    <source>
        <strain evidence="2 3">JCM 9383</strain>
    </source>
</reference>